<proteinExistence type="predicted"/>
<dbReference type="EMBL" id="AAWS01000069">
    <property type="protein sequence ID" value="EAY24435.1"/>
    <property type="molecule type" value="Genomic_DNA"/>
</dbReference>
<dbReference type="InterPro" id="IPR008969">
    <property type="entry name" value="CarboxyPept-like_regulatory"/>
</dbReference>
<accession>A1ZYT8</accession>
<sequence length="791" mass="88674">MKTPRLLLLITSLLCIQTAVWAQTQTIRGRVLDKQSKFPLVGATVAVLDTKPLLGAATDADGYFIIENVPLGRHIVRVSYLGYKEQTRPNVVVNAGKQTILNLALEEAITSTDEIVITAEKDKTRTNNEMALLSARGFTIEETSRYAGSRNDPSRMAQNFAGVSGANDSRNDIIIRGNSPTGLLWRLEGVDIPNPSHFGALGTTGGPVSMLNYNTLSNSDFLTGAFPAEYGNGISGVFDLQMRTGNNAKREYMAQLGFNGLELGAEGPFSKKSKTTYLVNYRYSTLAVFDALGISFGTGTAIPNYQDLSFKVDVPTKNAGRFSVFGVGGFSNIDLLASKTEFDPNDLFSQSANDIRQKTSMGVVGLTHLYFFNKNTYSQLNLAVSRSTEGTTIDSIYRNPNTKVVEALVYRGTRDFRQVKYTLREQINKKLNARNNVNIGVILDWYQLTMVDSFLVDGGSRFRRLRDFNGGSGLLRGYAQWQHRFNDQFTLNAGVHYQQFLLNNTYAIEPRLGLKYSFTPTQSVSIGAGLHSQLQPLQVYFRQEDGTGIRTNRDLEFTKSRHLVLAYDNSLTPNLRLKVEGYYQQLVDVPVDADYPHFSLANAGAGFGIPTLDNMTNGGTGRNYGVELTLEKFYSKGYYFLFTGSLFESKYKGYDGIERNTAFNGNFVTNGLLGKEWRVGKRNTLAIDLKVTYAGGRRFIPIDLEASRQQNDEVLLYDQAYEQKLDDYFRFDFKIGFKMNGKRITQEWFIDIQNVTNQQNVFTRSYNTTANDIQTTYQLGLFPLVQWRLLF</sequence>
<evidence type="ECO:0000313" key="2">
    <source>
        <dbReference type="EMBL" id="EAY24435.1"/>
    </source>
</evidence>
<dbReference type="AlphaFoldDB" id="A1ZYT8"/>
<dbReference type="SUPFAM" id="SSF49464">
    <property type="entry name" value="Carboxypeptidase regulatory domain-like"/>
    <property type="match status" value="1"/>
</dbReference>
<dbReference type="Proteomes" id="UP000004095">
    <property type="component" value="Unassembled WGS sequence"/>
</dbReference>
<organism evidence="2 3">
    <name type="scientific">Microscilla marina ATCC 23134</name>
    <dbReference type="NCBI Taxonomy" id="313606"/>
    <lineage>
        <taxon>Bacteria</taxon>
        <taxon>Pseudomonadati</taxon>
        <taxon>Bacteroidota</taxon>
        <taxon>Cytophagia</taxon>
        <taxon>Cytophagales</taxon>
        <taxon>Microscillaceae</taxon>
        <taxon>Microscilla</taxon>
    </lineage>
</organism>
<name>A1ZYT8_MICM2</name>
<keyword evidence="3" id="KW-1185">Reference proteome</keyword>
<protein>
    <submittedName>
        <fullName evidence="2">TonB-dependent receptor plug domain protein</fullName>
    </submittedName>
</protein>
<evidence type="ECO:0000313" key="3">
    <source>
        <dbReference type="Proteomes" id="UP000004095"/>
    </source>
</evidence>
<dbReference type="OrthoDB" id="9804995at2"/>
<reference evidence="2 3" key="1">
    <citation type="submission" date="2007-01" db="EMBL/GenBank/DDBJ databases">
        <authorList>
            <person name="Haygood M."/>
            <person name="Podell S."/>
            <person name="Anderson C."/>
            <person name="Hopkinson B."/>
            <person name="Roe K."/>
            <person name="Barbeau K."/>
            <person name="Gaasterland T."/>
            <person name="Ferriera S."/>
            <person name="Johnson J."/>
            <person name="Kravitz S."/>
            <person name="Beeson K."/>
            <person name="Sutton G."/>
            <person name="Rogers Y.-H."/>
            <person name="Friedman R."/>
            <person name="Frazier M."/>
            <person name="Venter J.C."/>
        </authorList>
    </citation>
    <scope>NUCLEOTIDE SEQUENCE [LARGE SCALE GENOMIC DNA]</scope>
    <source>
        <strain evidence="2 3">ATCC 23134</strain>
    </source>
</reference>
<keyword evidence="2" id="KW-0675">Receptor</keyword>
<dbReference type="RefSeq" id="WP_002704781.1">
    <property type="nucleotide sequence ID" value="NZ_AAWS01000069.1"/>
</dbReference>
<feature type="chain" id="PRO_5002642559" evidence="1">
    <location>
        <begin position="23"/>
        <end position="791"/>
    </location>
</feature>
<dbReference type="eggNOG" id="COG4774">
    <property type="taxonomic scope" value="Bacteria"/>
</dbReference>
<feature type="signal peptide" evidence="1">
    <location>
        <begin position="1"/>
        <end position="22"/>
    </location>
</feature>
<evidence type="ECO:0000256" key="1">
    <source>
        <dbReference type="SAM" id="SignalP"/>
    </source>
</evidence>
<dbReference type="Pfam" id="PF13620">
    <property type="entry name" value="CarboxypepD_reg"/>
    <property type="match status" value="1"/>
</dbReference>
<gene>
    <name evidence="2" type="ORF">M23134_06289</name>
</gene>
<dbReference type="SUPFAM" id="SSF56935">
    <property type="entry name" value="Porins"/>
    <property type="match status" value="1"/>
</dbReference>
<dbReference type="Gene3D" id="2.170.130.10">
    <property type="entry name" value="TonB-dependent receptor, plug domain"/>
    <property type="match status" value="1"/>
</dbReference>
<keyword evidence="1" id="KW-0732">Signal</keyword>
<comment type="caution">
    <text evidence="2">The sequence shown here is derived from an EMBL/GenBank/DDBJ whole genome shotgun (WGS) entry which is preliminary data.</text>
</comment>
<dbReference type="InterPro" id="IPR037066">
    <property type="entry name" value="Plug_dom_sf"/>
</dbReference>
<dbReference type="Gene3D" id="2.60.40.1120">
    <property type="entry name" value="Carboxypeptidase-like, regulatory domain"/>
    <property type="match status" value="1"/>
</dbReference>